<name>C6HA89_AJECH</name>
<proteinExistence type="predicted"/>
<dbReference type="OrthoDB" id="4191440at2759"/>
<organism evidence="3 4">
    <name type="scientific">Ajellomyces capsulatus (strain H143)</name>
    <name type="common">Darling's disease fungus</name>
    <name type="synonym">Histoplasma capsulatum</name>
    <dbReference type="NCBI Taxonomy" id="544712"/>
    <lineage>
        <taxon>Eukaryota</taxon>
        <taxon>Fungi</taxon>
        <taxon>Dikarya</taxon>
        <taxon>Ascomycota</taxon>
        <taxon>Pezizomycotina</taxon>
        <taxon>Eurotiomycetes</taxon>
        <taxon>Eurotiomycetidae</taxon>
        <taxon>Onygenales</taxon>
        <taxon>Ajellomycetaceae</taxon>
        <taxon>Histoplasma</taxon>
    </lineage>
</organism>
<feature type="transmembrane region" description="Helical" evidence="2">
    <location>
        <begin position="74"/>
        <end position="98"/>
    </location>
</feature>
<dbReference type="AlphaFoldDB" id="C6HA89"/>
<feature type="compositionally biased region" description="Basic and acidic residues" evidence="1">
    <location>
        <begin position="275"/>
        <end position="284"/>
    </location>
</feature>
<dbReference type="VEuPathDB" id="FungiDB:HCDG_03120"/>
<dbReference type="EMBL" id="GG692421">
    <property type="protein sequence ID" value="EER43222.1"/>
    <property type="molecule type" value="Genomic_DNA"/>
</dbReference>
<dbReference type="OMA" id="GPRWWVC"/>
<evidence type="ECO:0000256" key="1">
    <source>
        <dbReference type="SAM" id="MobiDB-lite"/>
    </source>
</evidence>
<keyword evidence="2" id="KW-0472">Membrane</keyword>
<reference evidence="4" key="1">
    <citation type="submission" date="2009-05" db="EMBL/GenBank/DDBJ databases">
        <title>The genome sequence of Ajellomyces capsulatus strain H143.</title>
        <authorList>
            <person name="Champion M."/>
            <person name="Cuomo C.A."/>
            <person name="Ma L.-J."/>
            <person name="Henn M.R."/>
            <person name="Sil A."/>
            <person name="Goldman B."/>
            <person name="Young S.K."/>
            <person name="Kodira C.D."/>
            <person name="Zeng Q."/>
            <person name="Koehrsen M."/>
            <person name="Alvarado L."/>
            <person name="Berlin A.M."/>
            <person name="Borenstein D."/>
            <person name="Chen Z."/>
            <person name="Engels R."/>
            <person name="Freedman E."/>
            <person name="Gellesch M."/>
            <person name="Goldberg J."/>
            <person name="Griggs A."/>
            <person name="Gujja S."/>
            <person name="Heiman D.I."/>
            <person name="Hepburn T.A."/>
            <person name="Howarth C."/>
            <person name="Jen D."/>
            <person name="Larson L."/>
            <person name="Lewis B."/>
            <person name="Mehta T."/>
            <person name="Park D."/>
            <person name="Pearson M."/>
            <person name="Roberts A."/>
            <person name="Saif S."/>
            <person name="Shea T.D."/>
            <person name="Shenoy N."/>
            <person name="Sisk P."/>
            <person name="Stolte C."/>
            <person name="Sykes S."/>
            <person name="Walk T."/>
            <person name="White J."/>
            <person name="Yandava C."/>
            <person name="Klein B."/>
            <person name="McEwen J.G."/>
            <person name="Puccia R."/>
            <person name="Goldman G.H."/>
            <person name="Felipe M.S."/>
            <person name="Nino-Vega G."/>
            <person name="San-Blas G."/>
            <person name="Taylor J.W."/>
            <person name="Mendoza L."/>
            <person name="Galagan J.E."/>
            <person name="Nusbaum C."/>
            <person name="Birren B.W."/>
        </authorList>
    </citation>
    <scope>NUCLEOTIDE SEQUENCE [LARGE SCALE GENOMIC DNA]</scope>
    <source>
        <strain evidence="4">H143</strain>
    </source>
</reference>
<evidence type="ECO:0000313" key="4">
    <source>
        <dbReference type="Proteomes" id="UP000002624"/>
    </source>
</evidence>
<dbReference type="eggNOG" id="ENOG502TD3R">
    <property type="taxonomic scope" value="Eukaryota"/>
</dbReference>
<dbReference type="Proteomes" id="UP000002624">
    <property type="component" value="Unassembled WGS sequence"/>
</dbReference>
<keyword evidence="2" id="KW-1133">Transmembrane helix</keyword>
<sequence length="497" mass="57185">MKWPEYDGAFVFGSGIPSGVLRFVGHIVLGIYMSLASGTYKYVKAHAAVVQQPPFNPDTLYLSYLASKWSKIGFWWNFAIWLPTIAAPSLCVTIIGMFDTTITVYFALATVRQGTYIPHSAGPCKNADTWQVPTANGNRSYFHILQTLNTYPDKPEMHVPSDKICQDFVSQWRFGIGSLMAISIRVVRSDMRPERRRKEPYIFTALRVLSLIPYFICEIVATVPRYSIHFLPRPVQSQLRFRLRCINKMSQLVYMPVREVRHQFPQSFTSSKRHQPPEPKEVQCKSKNQRKPLARFLHIDILTLVAQHLHYQDLVNLSLTSKEMRQTVFPDGHLGSERGILRSCGESRPFTRPQLDTLHEETCQPYCSSCYYNKISIRLNDTDRCCNRNFPLTGNVHGSRGSFDTSPFGNSCLLCSICKTLPDSQCLAQLREREKTRMRRKLRHRKHRDDFACRHCSKALPSWGPRWWVCEACGRECTDTLHPPWGFRAHQQCAVAV</sequence>
<evidence type="ECO:0000313" key="3">
    <source>
        <dbReference type="EMBL" id="EER43222.1"/>
    </source>
</evidence>
<feature type="region of interest" description="Disordered" evidence="1">
    <location>
        <begin position="266"/>
        <end position="285"/>
    </location>
</feature>
<gene>
    <name evidence="3" type="ORF">HCDG_03120</name>
</gene>
<keyword evidence="2" id="KW-0812">Transmembrane</keyword>
<dbReference type="HOGENOM" id="CLU_050543_0_0_1"/>
<protein>
    <recommendedName>
        <fullName evidence="5">F-box domain-containing protein</fullName>
    </recommendedName>
</protein>
<evidence type="ECO:0000256" key="2">
    <source>
        <dbReference type="SAM" id="Phobius"/>
    </source>
</evidence>
<evidence type="ECO:0008006" key="5">
    <source>
        <dbReference type="Google" id="ProtNLM"/>
    </source>
</evidence>
<accession>C6HA89</accession>
<feature type="transmembrane region" description="Helical" evidence="2">
    <location>
        <begin position="20"/>
        <end position="43"/>
    </location>
</feature>